<dbReference type="InterPro" id="IPR006330">
    <property type="entry name" value="Ado/ade_deaminase"/>
</dbReference>
<dbReference type="SUPFAM" id="SSF51556">
    <property type="entry name" value="Metallo-dependent hydrolases"/>
    <property type="match status" value="1"/>
</dbReference>
<reference evidence="8" key="1">
    <citation type="submission" date="2024-06" db="EMBL/GenBank/DDBJ databases">
        <authorList>
            <person name="Liu X."/>
            <person name="Lenzi L."/>
            <person name="Haldenby T S."/>
            <person name="Uol C."/>
        </authorList>
    </citation>
    <scope>NUCLEOTIDE SEQUENCE</scope>
</reference>
<evidence type="ECO:0000256" key="4">
    <source>
        <dbReference type="ARBA" id="ARBA00022723"/>
    </source>
</evidence>
<dbReference type="GO" id="GO:0004000">
    <property type="term" value="F:adenosine deaminase activity"/>
    <property type="evidence" value="ECO:0007669"/>
    <property type="project" value="UniProtKB-ARBA"/>
</dbReference>
<comment type="similarity">
    <text evidence="2">Belongs to the metallo-dependent hydrolases superfamily. Adenosine and AMP deaminases family.</text>
</comment>
<evidence type="ECO:0000259" key="7">
    <source>
        <dbReference type="Pfam" id="PF00962"/>
    </source>
</evidence>
<proteinExistence type="inferred from homology"/>
<dbReference type="NCBIfam" id="TIGR01430">
    <property type="entry name" value="aden_deam"/>
    <property type="match status" value="1"/>
</dbReference>
<comment type="caution">
    <text evidence="8">The sequence shown here is derived from an EMBL/GenBank/DDBJ whole genome shotgun (WGS) entry which is preliminary data.</text>
</comment>
<dbReference type="AlphaFoldDB" id="A0AAV2U1L9"/>
<dbReference type="GO" id="GO:0046872">
    <property type="term" value="F:metal ion binding"/>
    <property type="evidence" value="ECO:0007669"/>
    <property type="project" value="UniProtKB-KW"/>
</dbReference>
<evidence type="ECO:0000256" key="2">
    <source>
        <dbReference type="ARBA" id="ARBA00006676"/>
    </source>
</evidence>
<dbReference type="EC" id="3.5.4.4" evidence="3"/>
<keyword evidence="5" id="KW-0378">Hydrolase</keyword>
<comment type="cofactor">
    <cofactor evidence="1">
        <name>Zn(2+)</name>
        <dbReference type="ChEBI" id="CHEBI:29105"/>
    </cofactor>
</comment>
<dbReference type="Pfam" id="PF00962">
    <property type="entry name" value="A_deaminase"/>
    <property type="match status" value="1"/>
</dbReference>
<evidence type="ECO:0000313" key="9">
    <source>
        <dbReference type="Proteomes" id="UP001497525"/>
    </source>
</evidence>
<organism evidence="8 9">
    <name type="scientific">Calicophoron daubneyi</name>
    <name type="common">Rumen fluke</name>
    <name type="synonym">Paramphistomum daubneyi</name>
    <dbReference type="NCBI Taxonomy" id="300641"/>
    <lineage>
        <taxon>Eukaryota</taxon>
        <taxon>Metazoa</taxon>
        <taxon>Spiralia</taxon>
        <taxon>Lophotrochozoa</taxon>
        <taxon>Platyhelminthes</taxon>
        <taxon>Trematoda</taxon>
        <taxon>Digenea</taxon>
        <taxon>Plagiorchiida</taxon>
        <taxon>Pronocephalata</taxon>
        <taxon>Paramphistomoidea</taxon>
        <taxon>Paramphistomidae</taxon>
        <taxon>Calicophoron</taxon>
    </lineage>
</organism>
<keyword evidence="4" id="KW-0479">Metal-binding</keyword>
<accession>A0AAV2U1L9</accession>
<dbReference type="Proteomes" id="UP001497525">
    <property type="component" value="Unassembled WGS sequence"/>
</dbReference>
<name>A0AAV2U1L9_CALDB</name>
<gene>
    <name evidence="8" type="ORF">CDAUBV1_LOCUS17242</name>
</gene>
<dbReference type="InterPro" id="IPR001365">
    <property type="entry name" value="A_deaminase_dom"/>
</dbReference>
<dbReference type="PANTHER" id="PTHR11409:SF43">
    <property type="entry name" value="ADENOSINE DEAMINASE"/>
    <property type="match status" value="1"/>
</dbReference>
<dbReference type="EMBL" id="CAXLJL010000933">
    <property type="protein sequence ID" value="CAL5141954.1"/>
    <property type="molecule type" value="Genomic_DNA"/>
</dbReference>
<dbReference type="GO" id="GO:0060169">
    <property type="term" value="P:negative regulation of adenosine receptor signaling pathway"/>
    <property type="evidence" value="ECO:0007669"/>
    <property type="project" value="TreeGrafter"/>
</dbReference>
<keyword evidence="6" id="KW-0862">Zinc</keyword>
<dbReference type="PANTHER" id="PTHR11409">
    <property type="entry name" value="ADENOSINE DEAMINASE"/>
    <property type="match status" value="1"/>
</dbReference>
<dbReference type="Gene3D" id="3.20.20.140">
    <property type="entry name" value="Metal-dependent hydrolases"/>
    <property type="match status" value="1"/>
</dbReference>
<dbReference type="GO" id="GO:0006154">
    <property type="term" value="P:adenosine catabolic process"/>
    <property type="evidence" value="ECO:0007669"/>
    <property type="project" value="TreeGrafter"/>
</dbReference>
<sequence length="339" mass="37857">MPFNADLKNIEIHNHLDGSVRPQTIWELSQKKKVNLNFTTFDEFHQTLLPKQPYTLTNYLKGYDLIVPVIAGDKEALARISTECVEDCATRGKLFYVELRFAPHLLTGPGLDAEAVTKTVLDAVNRAGKQNGLEVRLILCMMRHKPDTANDIVQLAVNFKPHGVVGVDLAGDDRGWKGTSPKIIEAFQSAKKLGIHRTVHAGENGPAEAVIEAIEEMHAERIGHGYHILDKPELYEIVRQRNVHFEVCPTSSLRTGAVTLTNGRKHPVVQFAEDKIPFSINTDGHTMTESWVPQELEFCVKKLGLSSQAVKQSKYNLKDGIFLDGEEKTEIINHLLQVA</sequence>
<protein>
    <recommendedName>
        <fullName evidence="3">adenosine deaminase</fullName>
        <ecNumber evidence="3">3.5.4.4</ecNumber>
    </recommendedName>
</protein>
<evidence type="ECO:0000256" key="1">
    <source>
        <dbReference type="ARBA" id="ARBA00001947"/>
    </source>
</evidence>
<evidence type="ECO:0000313" key="8">
    <source>
        <dbReference type="EMBL" id="CAL5141954.1"/>
    </source>
</evidence>
<dbReference type="GO" id="GO:0005829">
    <property type="term" value="C:cytosol"/>
    <property type="evidence" value="ECO:0007669"/>
    <property type="project" value="TreeGrafter"/>
</dbReference>
<dbReference type="GO" id="GO:0043103">
    <property type="term" value="P:hypoxanthine salvage"/>
    <property type="evidence" value="ECO:0007669"/>
    <property type="project" value="TreeGrafter"/>
</dbReference>
<dbReference type="GO" id="GO:0046103">
    <property type="term" value="P:inosine biosynthetic process"/>
    <property type="evidence" value="ECO:0007669"/>
    <property type="project" value="TreeGrafter"/>
</dbReference>
<dbReference type="GO" id="GO:0009897">
    <property type="term" value="C:external side of plasma membrane"/>
    <property type="evidence" value="ECO:0007669"/>
    <property type="project" value="TreeGrafter"/>
</dbReference>
<evidence type="ECO:0000256" key="6">
    <source>
        <dbReference type="ARBA" id="ARBA00022833"/>
    </source>
</evidence>
<evidence type="ECO:0000256" key="5">
    <source>
        <dbReference type="ARBA" id="ARBA00022801"/>
    </source>
</evidence>
<dbReference type="InterPro" id="IPR032466">
    <property type="entry name" value="Metal_Hydrolase"/>
</dbReference>
<feature type="domain" description="Adenosine deaminase" evidence="7">
    <location>
        <begin position="10"/>
        <end position="335"/>
    </location>
</feature>
<evidence type="ECO:0000256" key="3">
    <source>
        <dbReference type="ARBA" id="ARBA00012784"/>
    </source>
</evidence>